<keyword evidence="1" id="KW-0812">Transmembrane</keyword>
<name>A0A5N6D6S0_ASPPA</name>
<feature type="transmembrane region" description="Helical" evidence="1">
    <location>
        <begin position="6"/>
        <end position="23"/>
    </location>
</feature>
<protein>
    <submittedName>
        <fullName evidence="2">Uncharacterized protein</fullName>
    </submittedName>
</protein>
<keyword evidence="1" id="KW-0472">Membrane</keyword>
<dbReference type="VEuPathDB" id="FungiDB:BDV34DRAFT_203820"/>
<sequence>MYNTYIVPFTIFAFSSSLCHYLLVPPKKSIIYSFVLTCLVSQAAVQHWFLIPSISFYIYILLHLLFFTFSFFRFFLFLWGGKFPIFGFICSIGVGS</sequence>
<evidence type="ECO:0000313" key="2">
    <source>
        <dbReference type="EMBL" id="KAB8200946.1"/>
    </source>
</evidence>
<evidence type="ECO:0000313" key="3">
    <source>
        <dbReference type="Proteomes" id="UP000326532"/>
    </source>
</evidence>
<accession>A0A5N6D6S0</accession>
<evidence type="ECO:0000256" key="1">
    <source>
        <dbReference type="SAM" id="Phobius"/>
    </source>
</evidence>
<keyword evidence="1" id="KW-1133">Transmembrane helix</keyword>
<reference evidence="2 3" key="1">
    <citation type="submission" date="2019-04" db="EMBL/GenBank/DDBJ databases">
        <title>Fungal friends and foes A comparative genomics study of 23 Aspergillus species from section Flavi.</title>
        <authorList>
            <consortium name="DOE Joint Genome Institute"/>
            <person name="Kjaerbolling I."/>
            <person name="Vesth T.C."/>
            <person name="Frisvad J.C."/>
            <person name="Nybo J.L."/>
            <person name="Theobald S."/>
            <person name="Kildgaard S."/>
            <person name="Petersen T.I."/>
            <person name="Kuo A."/>
            <person name="Sato A."/>
            <person name="Lyhne E.K."/>
            <person name="Kogle M.E."/>
            <person name="Wiebenga A."/>
            <person name="Kun R.S."/>
            <person name="Lubbers R.J."/>
            <person name="Makela M.R."/>
            <person name="Barry K."/>
            <person name="Chovatia M."/>
            <person name="Clum A."/>
            <person name="Daum C."/>
            <person name="Haridas S."/>
            <person name="He G."/>
            <person name="LaButti K."/>
            <person name="Lipzen A."/>
            <person name="Mondo S."/>
            <person name="Pangilinan J."/>
            <person name="Riley R."/>
            <person name="Salamov A."/>
            <person name="Simmons B.A."/>
            <person name="Magnuson J.K."/>
            <person name="Henrissat B."/>
            <person name="Mortensen U.H."/>
            <person name="Larsen T.O."/>
            <person name="De vries R.P."/>
            <person name="Grigoriev I.V."/>
            <person name="Machida M."/>
            <person name="Baker S.E."/>
            <person name="Andersen M.R."/>
        </authorList>
    </citation>
    <scope>NUCLEOTIDE SEQUENCE [LARGE SCALE GENOMIC DNA]</scope>
    <source>
        <strain evidence="2 3">CBS 117618</strain>
    </source>
</reference>
<proteinExistence type="predicted"/>
<gene>
    <name evidence="2" type="ORF">BDV34DRAFT_203820</name>
</gene>
<organism evidence="2 3">
    <name type="scientific">Aspergillus parasiticus</name>
    <dbReference type="NCBI Taxonomy" id="5067"/>
    <lineage>
        <taxon>Eukaryota</taxon>
        <taxon>Fungi</taxon>
        <taxon>Dikarya</taxon>
        <taxon>Ascomycota</taxon>
        <taxon>Pezizomycotina</taxon>
        <taxon>Eurotiomycetes</taxon>
        <taxon>Eurotiomycetidae</taxon>
        <taxon>Eurotiales</taxon>
        <taxon>Aspergillaceae</taxon>
        <taxon>Aspergillus</taxon>
        <taxon>Aspergillus subgen. Circumdati</taxon>
    </lineage>
</organism>
<dbReference type="AlphaFoldDB" id="A0A5N6D6S0"/>
<keyword evidence="3" id="KW-1185">Reference proteome</keyword>
<dbReference type="Proteomes" id="UP000326532">
    <property type="component" value="Unassembled WGS sequence"/>
</dbReference>
<dbReference type="EMBL" id="ML735031">
    <property type="protein sequence ID" value="KAB8200946.1"/>
    <property type="molecule type" value="Genomic_DNA"/>
</dbReference>